<dbReference type="GO" id="GO:0005975">
    <property type="term" value="P:carbohydrate metabolic process"/>
    <property type="evidence" value="ECO:0007669"/>
    <property type="project" value="InterPro"/>
</dbReference>
<dbReference type="GO" id="GO:0016020">
    <property type="term" value="C:membrane"/>
    <property type="evidence" value="ECO:0007669"/>
    <property type="project" value="TreeGrafter"/>
</dbReference>
<evidence type="ECO:0000256" key="1">
    <source>
        <dbReference type="ARBA" id="ARBA00001231"/>
    </source>
</evidence>
<proteinExistence type="inferred from homology"/>
<evidence type="ECO:0000256" key="7">
    <source>
        <dbReference type="ARBA" id="ARBA00033000"/>
    </source>
</evidence>
<dbReference type="InterPro" id="IPR004866">
    <property type="entry name" value="CHB/HEX_N_dom"/>
</dbReference>
<dbReference type="Gene3D" id="2.60.40.10">
    <property type="entry name" value="Immunoglobulins"/>
    <property type="match status" value="1"/>
</dbReference>
<dbReference type="InterPro" id="IPR015882">
    <property type="entry name" value="HEX_bac_N"/>
</dbReference>
<keyword evidence="11" id="KW-1185">Reference proteome</keyword>
<dbReference type="Pfam" id="PF03174">
    <property type="entry name" value="CHB_HEX_C"/>
    <property type="match status" value="1"/>
</dbReference>
<dbReference type="AlphaFoldDB" id="A0A845I347"/>
<comment type="caution">
    <text evidence="10">The sequence shown here is derived from an EMBL/GenBank/DDBJ whole genome shotgun (WGS) entry which is preliminary data.</text>
</comment>
<dbReference type="GO" id="GO:0030247">
    <property type="term" value="F:polysaccharide binding"/>
    <property type="evidence" value="ECO:0007669"/>
    <property type="project" value="InterPro"/>
</dbReference>
<gene>
    <name evidence="10" type="ORF">GTP23_21925</name>
</gene>
<dbReference type="GO" id="GO:0004563">
    <property type="term" value="F:beta-N-acetylhexosaminidase activity"/>
    <property type="evidence" value="ECO:0007669"/>
    <property type="project" value="UniProtKB-EC"/>
</dbReference>
<dbReference type="Proteomes" id="UP000444316">
    <property type="component" value="Unassembled WGS sequence"/>
</dbReference>
<dbReference type="EC" id="3.2.1.52" evidence="3"/>
<evidence type="ECO:0000313" key="11">
    <source>
        <dbReference type="Proteomes" id="UP000444316"/>
    </source>
</evidence>
<name>A0A845I347_9BURK</name>
<dbReference type="Gene3D" id="3.30.379.10">
    <property type="entry name" value="Chitobiase/beta-hexosaminidase domain 2-like"/>
    <property type="match status" value="1"/>
</dbReference>
<dbReference type="SUPFAM" id="SSF81296">
    <property type="entry name" value="E set domains"/>
    <property type="match status" value="1"/>
</dbReference>
<dbReference type="Pfam" id="PF00728">
    <property type="entry name" value="Glyco_hydro_20"/>
    <property type="match status" value="1"/>
</dbReference>
<dbReference type="SUPFAM" id="SSF49384">
    <property type="entry name" value="Carbohydrate-binding domain"/>
    <property type="match status" value="1"/>
</dbReference>
<dbReference type="Gene3D" id="3.20.20.80">
    <property type="entry name" value="Glycosidases"/>
    <property type="match status" value="1"/>
</dbReference>
<dbReference type="SMART" id="SM01081">
    <property type="entry name" value="CHB_HEX"/>
    <property type="match status" value="1"/>
</dbReference>
<comment type="similarity">
    <text evidence="2">Belongs to the glycosyl hydrolase 20 family.</text>
</comment>
<keyword evidence="4 10" id="KW-0378">Hydrolase</keyword>
<keyword evidence="5" id="KW-0326">Glycosidase</keyword>
<evidence type="ECO:0000256" key="6">
    <source>
        <dbReference type="ARBA" id="ARBA00030512"/>
    </source>
</evidence>
<evidence type="ECO:0000256" key="2">
    <source>
        <dbReference type="ARBA" id="ARBA00006285"/>
    </source>
</evidence>
<comment type="catalytic activity">
    <reaction evidence="1">
        <text>Hydrolysis of terminal non-reducing N-acetyl-D-hexosamine residues in N-acetyl-beta-D-hexosaminides.</text>
        <dbReference type="EC" id="3.2.1.52"/>
    </reaction>
</comment>
<dbReference type="InterPro" id="IPR014756">
    <property type="entry name" value="Ig_E-set"/>
</dbReference>
<dbReference type="PRINTS" id="PR00738">
    <property type="entry name" value="GLHYDRLASE20"/>
</dbReference>
<dbReference type="InterPro" id="IPR017853">
    <property type="entry name" value="GH"/>
</dbReference>
<protein>
    <recommendedName>
        <fullName evidence="3">beta-N-acetylhexosaminidase</fullName>
        <ecNumber evidence="3">3.2.1.52</ecNumber>
    </recommendedName>
    <alternativeName>
        <fullName evidence="6">Beta-N-acetylhexosaminidase</fullName>
    </alternativeName>
    <alternativeName>
        <fullName evidence="7">N-acetyl-beta-glucosaminidase</fullName>
    </alternativeName>
</protein>
<dbReference type="InterPro" id="IPR015883">
    <property type="entry name" value="Glyco_hydro_20_cat"/>
</dbReference>
<dbReference type="SUPFAM" id="SSF55545">
    <property type="entry name" value="beta-N-acetylhexosaminidase-like domain"/>
    <property type="match status" value="1"/>
</dbReference>
<dbReference type="InterPro" id="IPR004867">
    <property type="entry name" value="CHB_C_dom"/>
</dbReference>
<dbReference type="CDD" id="cd02847">
    <property type="entry name" value="E_set_Chitobiase_C"/>
    <property type="match status" value="1"/>
</dbReference>
<reference evidence="10" key="1">
    <citation type="submission" date="2019-12" db="EMBL/GenBank/DDBJ databases">
        <title>Novel species isolated from a subtropical stream in China.</title>
        <authorList>
            <person name="Lu H."/>
        </authorList>
    </citation>
    <scope>NUCLEOTIDE SEQUENCE [LARGE SCALE GENOMIC DNA]</scope>
    <source>
        <strain evidence="10">FT93W</strain>
    </source>
</reference>
<dbReference type="Gene3D" id="2.60.40.290">
    <property type="match status" value="1"/>
</dbReference>
<dbReference type="InterPro" id="IPR013783">
    <property type="entry name" value="Ig-like_fold"/>
</dbReference>
<dbReference type="Pfam" id="PF03173">
    <property type="entry name" value="CHB_HEX"/>
    <property type="match status" value="1"/>
</dbReference>
<dbReference type="PANTHER" id="PTHR22600">
    <property type="entry name" value="BETA-HEXOSAMINIDASE"/>
    <property type="match status" value="1"/>
</dbReference>
<dbReference type="GO" id="GO:0030203">
    <property type="term" value="P:glycosaminoglycan metabolic process"/>
    <property type="evidence" value="ECO:0007669"/>
    <property type="project" value="TreeGrafter"/>
</dbReference>
<organism evidence="10 11">
    <name type="scientific">Duganella fentianensis</name>
    <dbReference type="NCBI Taxonomy" id="2692177"/>
    <lineage>
        <taxon>Bacteria</taxon>
        <taxon>Pseudomonadati</taxon>
        <taxon>Pseudomonadota</taxon>
        <taxon>Betaproteobacteria</taxon>
        <taxon>Burkholderiales</taxon>
        <taxon>Oxalobacteraceae</taxon>
        <taxon>Telluria group</taxon>
        <taxon>Duganella</taxon>
    </lineage>
</organism>
<dbReference type="InterPro" id="IPR012291">
    <property type="entry name" value="CBM2_carb-bd_dom_sf"/>
</dbReference>
<dbReference type="InterPro" id="IPR025705">
    <property type="entry name" value="Beta_hexosaminidase_sua/sub"/>
</dbReference>
<dbReference type="Pfam" id="PF02838">
    <property type="entry name" value="Glyco_hydro_20b"/>
    <property type="match status" value="1"/>
</dbReference>
<feature type="active site" description="Proton donor" evidence="8">
    <location>
        <position position="498"/>
    </location>
</feature>
<dbReference type="EMBL" id="WWCL01000009">
    <property type="protein sequence ID" value="MYN47699.1"/>
    <property type="molecule type" value="Genomic_DNA"/>
</dbReference>
<evidence type="ECO:0000256" key="4">
    <source>
        <dbReference type="ARBA" id="ARBA00022801"/>
    </source>
</evidence>
<sequence>MRHMNLELAWACLGNDASGFSARLQIRNAGPAALPAAGWTLYFNTCRPVDPARLSASVCLLHPGGDLFGFAPAAGFAGLLPGQTLEIEYWSAGWAISVTDAPLGFYLVLQDAQGGQQVRALGDAQIAPFLTPAQQQRGPEDRLPASTAATRYAAACGLPEAEALHGLTPAPQSWRSAAGRLTLGAATRILYQPALASEAELLRELLDAQWGLAPHCLPADGQPAGDAIVLRLAQAGDGIAHGEETYGLEVRPQGVLICGASGHGIAHGIQSLLQLLSSAVAGVIQLPLGVMRDAPRYAYRGLMLDVARHFIGKAAVLRIIDLMACYKLNTLHLHLSDDEGWRIAIAALPELTEVGARRGADAALCASFGSGPQAQDSAGSGYYSRADFIEILRHAQRRHISVLPEIDLPGHARAAILAMQARHQRLLAAGQVEAAEAYLLSDPEDCSTYLSVQLWRDNVMCVARPGCLRFIETVLRELQSIYAEAGTPLHTIHTGGDEVPDGAWLASPLCRQLMAQHGLATTAQLQEYFFDQLRALVQHLGLRLAGWEEMAVASAPDGTGRAVPNPRFLDAPMRSYVWLSAWGKGREDLGYRLANAGYPVVLCNGDRLYLDLACAKDPEEPGYYWAGFPGLREVLEFCPEDIYTDARCDLMGQALEPAALAGMVRLSEQGRANILGIQAQLWGENVRDGARLDYLLFPRLLAVAERAWCASPVWAGMNDMAARRAAQDAAWAEFSQRLGRHTLPRLDSLAVPPAYRLPVPGVVLQDGVLHANLELPGLTMRYTLDGSEPDAQAAVYTAPFAWVPSPQQEGAQVRIAAFSSNGRKGRSAVLDLPSSTG</sequence>
<feature type="domain" description="Chitobiase/beta-hexosaminidases N-terminal" evidence="9">
    <location>
        <begin position="4"/>
        <end position="150"/>
    </location>
</feature>
<evidence type="ECO:0000313" key="10">
    <source>
        <dbReference type="EMBL" id="MYN47699.1"/>
    </source>
</evidence>
<evidence type="ECO:0000256" key="8">
    <source>
        <dbReference type="PIRSR" id="PIRSR625705-1"/>
    </source>
</evidence>
<evidence type="ECO:0000259" key="9">
    <source>
        <dbReference type="SMART" id="SM01081"/>
    </source>
</evidence>
<evidence type="ECO:0000256" key="5">
    <source>
        <dbReference type="ARBA" id="ARBA00023295"/>
    </source>
</evidence>
<dbReference type="InterPro" id="IPR008965">
    <property type="entry name" value="CBM2/CBM3_carb-bd_dom_sf"/>
</dbReference>
<evidence type="ECO:0000256" key="3">
    <source>
        <dbReference type="ARBA" id="ARBA00012663"/>
    </source>
</evidence>
<dbReference type="PANTHER" id="PTHR22600:SF57">
    <property type="entry name" value="BETA-N-ACETYLHEXOSAMINIDASE"/>
    <property type="match status" value="1"/>
</dbReference>
<dbReference type="SUPFAM" id="SSF51445">
    <property type="entry name" value="(Trans)glycosidases"/>
    <property type="match status" value="1"/>
</dbReference>
<dbReference type="InterPro" id="IPR029018">
    <property type="entry name" value="Hex-like_dom2"/>
</dbReference>
<accession>A0A845I347</accession>